<accession>A0A0F8Y729</accession>
<organism evidence="1">
    <name type="scientific">marine sediment metagenome</name>
    <dbReference type="NCBI Taxonomy" id="412755"/>
    <lineage>
        <taxon>unclassified sequences</taxon>
        <taxon>metagenomes</taxon>
        <taxon>ecological metagenomes</taxon>
    </lineage>
</organism>
<sequence length="106" mass="12277">MTKRPKKTRKFQSELQDFVVVTFAMDIEQAKDYETLLKNDDIPAVIKEQNEELMSTKGIAVMVPEDFLDEAHVVIESQDAYDDFYDLALEDEEDSDFDSGLFEDEL</sequence>
<reference evidence="1" key="1">
    <citation type="journal article" date="2015" name="Nature">
        <title>Complex archaea that bridge the gap between prokaryotes and eukaryotes.</title>
        <authorList>
            <person name="Spang A."/>
            <person name="Saw J.H."/>
            <person name="Jorgensen S.L."/>
            <person name="Zaremba-Niedzwiedzka K."/>
            <person name="Martijn J."/>
            <person name="Lind A.E."/>
            <person name="van Eijk R."/>
            <person name="Schleper C."/>
            <person name="Guy L."/>
            <person name="Ettema T.J."/>
        </authorList>
    </citation>
    <scope>NUCLEOTIDE SEQUENCE</scope>
</reference>
<comment type="caution">
    <text evidence="1">The sequence shown here is derived from an EMBL/GenBank/DDBJ whole genome shotgun (WGS) entry which is preliminary data.</text>
</comment>
<name>A0A0F8Y729_9ZZZZ</name>
<proteinExistence type="predicted"/>
<dbReference type="AlphaFoldDB" id="A0A0F8Y729"/>
<dbReference type="EMBL" id="LAZR01070209">
    <property type="protein sequence ID" value="KKK44006.1"/>
    <property type="molecule type" value="Genomic_DNA"/>
</dbReference>
<evidence type="ECO:0000313" key="1">
    <source>
        <dbReference type="EMBL" id="KKK44006.1"/>
    </source>
</evidence>
<protein>
    <submittedName>
        <fullName evidence="1">Uncharacterized protein</fullName>
    </submittedName>
</protein>
<gene>
    <name evidence="1" type="ORF">LCGC14_3167660</name>
</gene>